<evidence type="ECO:0000256" key="1">
    <source>
        <dbReference type="SAM" id="MobiDB-lite"/>
    </source>
</evidence>
<dbReference type="AlphaFoldDB" id="A0A3S5CRH3"/>
<dbReference type="OrthoDB" id="6256369at2759"/>
<proteinExistence type="predicted"/>
<feature type="compositionally biased region" description="Low complexity" evidence="1">
    <location>
        <begin position="177"/>
        <end position="191"/>
    </location>
</feature>
<reference evidence="2" key="1">
    <citation type="submission" date="2018-11" db="EMBL/GenBank/DDBJ databases">
        <authorList>
            <consortium name="Pathogen Informatics"/>
        </authorList>
    </citation>
    <scope>NUCLEOTIDE SEQUENCE</scope>
</reference>
<evidence type="ECO:0000313" key="3">
    <source>
        <dbReference type="Proteomes" id="UP000784294"/>
    </source>
</evidence>
<accession>A0A3S5CRH3</accession>
<dbReference type="Proteomes" id="UP000784294">
    <property type="component" value="Unassembled WGS sequence"/>
</dbReference>
<sequence>MLLTYPKELCLVKEEHAELKARAYLLEKELQATWLCLQHRVSVDHAMRVQLDSLALLALPSDHQSHCLVGETTSTATKRKCRQRCSRKTNDLRTERVDKESNGPLFDSSQPELDGFGLMMAAHETDRHMSNKEAVATTNYVSIRGSGQSCICSDAVQTIPDIERMDERLSKASVLPASYDHTSSSDSGSSAESRRSHDSASSRQQIPHRSSKGDMAALREQVVVSSTLNIFIIEGLILRLIRLPEN</sequence>
<keyword evidence="3" id="KW-1185">Reference proteome</keyword>
<name>A0A3S5CRH3_9PLAT</name>
<feature type="region of interest" description="Disordered" evidence="1">
    <location>
        <begin position="173"/>
        <end position="214"/>
    </location>
</feature>
<gene>
    <name evidence="2" type="ORF">PXEA_LOCUS23843</name>
</gene>
<comment type="caution">
    <text evidence="2">The sequence shown here is derived from an EMBL/GenBank/DDBJ whole genome shotgun (WGS) entry which is preliminary data.</text>
</comment>
<dbReference type="EMBL" id="CAAALY010112048">
    <property type="protein sequence ID" value="VEL30403.1"/>
    <property type="molecule type" value="Genomic_DNA"/>
</dbReference>
<organism evidence="2 3">
    <name type="scientific">Protopolystoma xenopodis</name>
    <dbReference type="NCBI Taxonomy" id="117903"/>
    <lineage>
        <taxon>Eukaryota</taxon>
        <taxon>Metazoa</taxon>
        <taxon>Spiralia</taxon>
        <taxon>Lophotrochozoa</taxon>
        <taxon>Platyhelminthes</taxon>
        <taxon>Monogenea</taxon>
        <taxon>Polyopisthocotylea</taxon>
        <taxon>Polystomatidea</taxon>
        <taxon>Polystomatidae</taxon>
        <taxon>Protopolystoma</taxon>
    </lineage>
</organism>
<evidence type="ECO:0000313" key="2">
    <source>
        <dbReference type="EMBL" id="VEL30403.1"/>
    </source>
</evidence>
<protein>
    <submittedName>
        <fullName evidence="2">Uncharacterized protein</fullName>
    </submittedName>
</protein>